<reference evidence="1 2" key="1">
    <citation type="submission" date="2019-05" db="EMBL/GenBank/DDBJ databases">
        <title>Tamlana fucoidanivorans sp. nov., isolated from the surface of algae collected from Fujian province in China.</title>
        <authorList>
            <person name="Li J."/>
        </authorList>
    </citation>
    <scope>NUCLEOTIDE SEQUENCE [LARGE SCALE GENOMIC DNA]</scope>
    <source>
        <strain evidence="1 2">CW2-9</strain>
    </source>
</reference>
<name>A0A5C4SN61_9FLAO</name>
<dbReference type="EMBL" id="VDCS01000007">
    <property type="protein sequence ID" value="TNJ44675.1"/>
    <property type="molecule type" value="Genomic_DNA"/>
</dbReference>
<keyword evidence="2" id="KW-1185">Reference proteome</keyword>
<proteinExistence type="predicted"/>
<gene>
    <name evidence="1" type="ORF">FGF67_08520</name>
</gene>
<dbReference type="Proteomes" id="UP000308713">
    <property type="component" value="Unassembled WGS sequence"/>
</dbReference>
<organism evidence="1 2">
    <name type="scientific">Allotamlana fucoidanivorans</name>
    <dbReference type="NCBI Taxonomy" id="2583814"/>
    <lineage>
        <taxon>Bacteria</taxon>
        <taxon>Pseudomonadati</taxon>
        <taxon>Bacteroidota</taxon>
        <taxon>Flavobacteriia</taxon>
        <taxon>Flavobacteriales</taxon>
        <taxon>Flavobacteriaceae</taxon>
        <taxon>Allotamlana</taxon>
    </lineage>
</organism>
<accession>A0A5C4SN61</accession>
<dbReference type="OrthoDB" id="1144758at2"/>
<evidence type="ECO:0000313" key="1">
    <source>
        <dbReference type="EMBL" id="TNJ44675.1"/>
    </source>
</evidence>
<dbReference type="RefSeq" id="WP_139696733.1">
    <property type="nucleotide sequence ID" value="NZ_CP074074.1"/>
</dbReference>
<comment type="caution">
    <text evidence="1">The sequence shown here is derived from an EMBL/GenBank/DDBJ whole genome shotgun (WGS) entry which is preliminary data.</text>
</comment>
<evidence type="ECO:0000313" key="2">
    <source>
        <dbReference type="Proteomes" id="UP000308713"/>
    </source>
</evidence>
<protein>
    <submittedName>
        <fullName evidence="1">Uncharacterized protein</fullName>
    </submittedName>
</protein>
<sequence length="105" mass="11901">MKTSLKSKSKTQKTLQHSVKLIDGCFTNAEARDILSEILDVKINFHKLQRLSKTEGNINDACEFDNSRIIELIDSKQDTKTFLSDPKWNGKTLKIESTVTITVTD</sequence>
<dbReference type="AlphaFoldDB" id="A0A5C4SN61"/>